<dbReference type="EMBL" id="JACMRX010000003">
    <property type="protein sequence ID" value="KAF7992698.1"/>
    <property type="molecule type" value="Genomic_DNA"/>
</dbReference>
<accession>A0A834XSL4</accession>
<evidence type="ECO:0000256" key="5">
    <source>
        <dbReference type="ARBA" id="ARBA00023163"/>
    </source>
</evidence>
<dbReference type="OrthoDB" id="5595141at2759"/>
<comment type="similarity">
    <text evidence="2">Belongs to the EAF7 family.</text>
</comment>
<dbReference type="PANTHER" id="PTHR13581:SF5">
    <property type="entry name" value="MRG_MORF4L-BINDING PROTEIN"/>
    <property type="match status" value="1"/>
</dbReference>
<name>A0A834XSL4_APHGI</name>
<dbReference type="InterPro" id="IPR012423">
    <property type="entry name" value="Eaf7/MRGBP"/>
</dbReference>
<dbReference type="Proteomes" id="UP000639338">
    <property type="component" value="Unassembled WGS sequence"/>
</dbReference>
<evidence type="ECO:0000256" key="6">
    <source>
        <dbReference type="ARBA" id="ARBA00023242"/>
    </source>
</evidence>
<feature type="compositionally biased region" description="Polar residues" evidence="7">
    <location>
        <begin position="229"/>
        <end position="243"/>
    </location>
</feature>
<dbReference type="GO" id="GO:0005634">
    <property type="term" value="C:nucleus"/>
    <property type="evidence" value="ECO:0007669"/>
    <property type="project" value="UniProtKB-SubCell"/>
</dbReference>
<comment type="caution">
    <text evidence="8">The sequence shown here is derived from an EMBL/GenBank/DDBJ whole genome shotgun (WGS) entry which is preliminary data.</text>
</comment>
<comment type="subcellular location">
    <subcellularLocation>
        <location evidence="1">Nucleus</location>
    </subcellularLocation>
</comment>
<dbReference type="GO" id="GO:0006357">
    <property type="term" value="P:regulation of transcription by RNA polymerase II"/>
    <property type="evidence" value="ECO:0007669"/>
    <property type="project" value="TreeGrafter"/>
</dbReference>
<proteinExistence type="inferred from homology"/>
<feature type="region of interest" description="Disordered" evidence="7">
    <location>
        <begin position="107"/>
        <end position="254"/>
    </location>
</feature>
<evidence type="ECO:0000256" key="7">
    <source>
        <dbReference type="SAM" id="MobiDB-lite"/>
    </source>
</evidence>
<dbReference type="GO" id="GO:0035267">
    <property type="term" value="C:NuA4 histone acetyltransferase complex"/>
    <property type="evidence" value="ECO:0007669"/>
    <property type="project" value="TreeGrafter"/>
</dbReference>
<evidence type="ECO:0008006" key="10">
    <source>
        <dbReference type="Google" id="ProtNLM"/>
    </source>
</evidence>
<gene>
    <name evidence="8" type="ORF">HCN44_005042</name>
</gene>
<keyword evidence="5" id="KW-0804">Transcription</keyword>
<feature type="compositionally biased region" description="Basic and acidic residues" evidence="7">
    <location>
        <begin position="107"/>
        <end position="194"/>
    </location>
</feature>
<evidence type="ECO:0000256" key="1">
    <source>
        <dbReference type="ARBA" id="ARBA00004123"/>
    </source>
</evidence>
<protein>
    <recommendedName>
        <fullName evidence="10">MRG-binding protein</fullName>
    </recommendedName>
</protein>
<evidence type="ECO:0000256" key="2">
    <source>
        <dbReference type="ARBA" id="ARBA00007117"/>
    </source>
</evidence>
<sequence>MLKTMAVKEKQGDSTEEIDWNPENELQLFYSMNGHKPVGVNKYFHMVCIWEKFRAAVNKDVSLKAIWDHLETMYDLVALDDVEDLPFPSSEVDFTLPESEFMELMKNRQKEDNDIKQKEQKDKIKEIKKEKDIKDTPKKDIITREQKTPKEAEKKKEEIKKIIKETDIKKEKQRDVKEIKKDTKTLKEKGKGKEDPEEIIPALAIKKERKDSETSREPPKRIPPKRPTRQSIDNATRASTSPRDTPPLPKRRRL</sequence>
<evidence type="ECO:0000313" key="9">
    <source>
        <dbReference type="Proteomes" id="UP000639338"/>
    </source>
</evidence>
<dbReference type="Pfam" id="PF07904">
    <property type="entry name" value="Eaf7"/>
    <property type="match status" value="1"/>
</dbReference>
<keyword evidence="3" id="KW-0156">Chromatin regulator</keyword>
<keyword evidence="9" id="KW-1185">Reference proteome</keyword>
<dbReference type="PANTHER" id="PTHR13581">
    <property type="entry name" value="MRG-BINDING PROTEIN"/>
    <property type="match status" value="1"/>
</dbReference>
<evidence type="ECO:0000256" key="4">
    <source>
        <dbReference type="ARBA" id="ARBA00023015"/>
    </source>
</evidence>
<keyword evidence="4" id="KW-0805">Transcription regulation</keyword>
<keyword evidence="6" id="KW-0539">Nucleus</keyword>
<evidence type="ECO:0000313" key="8">
    <source>
        <dbReference type="EMBL" id="KAF7992698.1"/>
    </source>
</evidence>
<feature type="compositionally biased region" description="Basic and acidic residues" evidence="7">
    <location>
        <begin position="205"/>
        <end position="220"/>
    </location>
</feature>
<dbReference type="GO" id="GO:0006325">
    <property type="term" value="P:chromatin organization"/>
    <property type="evidence" value="ECO:0007669"/>
    <property type="project" value="UniProtKB-KW"/>
</dbReference>
<organism evidence="8 9">
    <name type="scientific">Aphidius gifuensis</name>
    <name type="common">Parasitoid wasp</name>
    <dbReference type="NCBI Taxonomy" id="684658"/>
    <lineage>
        <taxon>Eukaryota</taxon>
        <taxon>Metazoa</taxon>
        <taxon>Ecdysozoa</taxon>
        <taxon>Arthropoda</taxon>
        <taxon>Hexapoda</taxon>
        <taxon>Insecta</taxon>
        <taxon>Pterygota</taxon>
        <taxon>Neoptera</taxon>
        <taxon>Endopterygota</taxon>
        <taxon>Hymenoptera</taxon>
        <taxon>Apocrita</taxon>
        <taxon>Ichneumonoidea</taxon>
        <taxon>Braconidae</taxon>
        <taxon>Aphidiinae</taxon>
        <taxon>Aphidius</taxon>
    </lineage>
</organism>
<reference evidence="8 9" key="1">
    <citation type="submission" date="2020-08" db="EMBL/GenBank/DDBJ databases">
        <title>Aphidius gifuensis genome sequencing and assembly.</title>
        <authorList>
            <person name="Du Z."/>
        </authorList>
    </citation>
    <scope>NUCLEOTIDE SEQUENCE [LARGE SCALE GENOMIC DNA]</scope>
    <source>
        <strain evidence="8">YNYX2018</strain>
        <tissue evidence="8">Adults</tissue>
    </source>
</reference>
<dbReference type="AlphaFoldDB" id="A0A834XSL4"/>
<evidence type="ECO:0000256" key="3">
    <source>
        <dbReference type="ARBA" id="ARBA00022853"/>
    </source>
</evidence>